<comment type="caution">
    <text evidence="1">The sequence shown here is derived from an EMBL/GenBank/DDBJ whole genome shotgun (WGS) entry which is preliminary data.</text>
</comment>
<dbReference type="InterPro" id="IPR006059">
    <property type="entry name" value="SBP"/>
</dbReference>
<dbReference type="PANTHER" id="PTHR43649">
    <property type="entry name" value="ARABINOSE-BINDING PROTEIN-RELATED"/>
    <property type="match status" value="1"/>
</dbReference>
<dbReference type="Gene3D" id="3.40.190.10">
    <property type="entry name" value="Periplasmic binding protein-like II"/>
    <property type="match status" value="2"/>
</dbReference>
<dbReference type="Pfam" id="PF01547">
    <property type="entry name" value="SBP_bac_1"/>
    <property type="match status" value="1"/>
</dbReference>
<gene>
    <name evidence="1" type="ORF">FAB82_21765</name>
</gene>
<name>A0A4S8PXT7_9ACTN</name>
<protein>
    <submittedName>
        <fullName evidence="1">Extracellular solute-binding protein</fullName>
    </submittedName>
</protein>
<dbReference type="SUPFAM" id="SSF53850">
    <property type="entry name" value="Periplasmic binding protein-like II"/>
    <property type="match status" value="1"/>
</dbReference>
<dbReference type="OrthoDB" id="9787283at2"/>
<sequence>MRRVMSEVFGQTPVRVSRRGIFGASIAASSVLALASCSDDGGEEVDVDELSKGAMDDFAADSQFKATEPFSLSLLWTEWPELPITDSWQFFTEIEKRTNVKLETTIIPFSDAVEKRSLLISAGDAPMVIPIIYTGDENSFVSSGAILPISDYVEHMPHFQKYVEEWDLGDMIDNLKQADGKYYMLPGLQEVSVPVFTLIIRKDVFETVGGGIPETWDEMREALVKIKAEYPDSYPLADGFEAMSMLNYAAHAFGAQAGWGFGTGMMDDGSGKLQYTAVSAEYKEMVEFFRGLVADGLVDTDSLTAADDGSGGGSVTEKFANELVFAASGSNGTASDFAVALNETVGEGNYEVLQIAPPGGPAGMVCEPRNFWNGFMLNSEITESENFLATLQFLDWIYYNPEARELLRWGVLDETYTKDADGKITLNPEFRLDAFNINPDGETDIQKDLGWSNSVFADSTESRALKESYNTPTFVEYIDSVLATRTPRDPNPPAPLDELELEQAALLSTPIKDTVDTNTLRFIMGERDIAEWDDYVAELESQGLADYISLINGARDRFEEENS</sequence>
<accession>A0A4S8PXT7</accession>
<reference evidence="2" key="1">
    <citation type="submission" date="2019-04" db="EMBL/GenBank/DDBJ databases">
        <title>Nocardioides xinjiangensis sp. nov.</title>
        <authorList>
            <person name="Liu S."/>
        </authorList>
    </citation>
    <scope>NUCLEOTIDE SEQUENCE [LARGE SCALE GENOMIC DNA]</scope>
    <source>
        <strain evidence="2">18</strain>
    </source>
</reference>
<dbReference type="Proteomes" id="UP000308760">
    <property type="component" value="Unassembled WGS sequence"/>
</dbReference>
<dbReference type="CDD" id="cd13583">
    <property type="entry name" value="PBP2_AlgQ_like_4"/>
    <property type="match status" value="1"/>
</dbReference>
<proteinExistence type="predicted"/>
<organism evidence="1 2">
    <name type="scientific">Glycomyces buryatensis</name>
    <dbReference type="NCBI Taxonomy" id="2570927"/>
    <lineage>
        <taxon>Bacteria</taxon>
        <taxon>Bacillati</taxon>
        <taxon>Actinomycetota</taxon>
        <taxon>Actinomycetes</taxon>
        <taxon>Glycomycetales</taxon>
        <taxon>Glycomycetaceae</taxon>
        <taxon>Glycomyces</taxon>
    </lineage>
</organism>
<evidence type="ECO:0000313" key="1">
    <source>
        <dbReference type="EMBL" id="THV36420.1"/>
    </source>
</evidence>
<reference evidence="1 2" key="2">
    <citation type="submission" date="2019-05" db="EMBL/GenBank/DDBJ databases">
        <title>Glycomyces buryatensis sp. nov.</title>
        <authorList>
            <person name="Nikitina E."/>
        </authorList>
    </citation>
    <scope>NUCLEOTIDE SEQUENCE [LARGE SCALE GENOMIC DNA]</scope>
    <source>
        <strain evidence="1 2">18</strain>
    </source>
</reference>
<dbReference type="PANTHER" id="PTHR43649:SF16">
    <property type="entry name" value="SUGAR-BINDING LIPOPROTEIN"/>
    <property type="match status" value="1"/>
</dbReference>
<keyword evidence="2" id="KW-1185">Reference proteome</keyword>
<evidence type="ECO:0000313" key="2">
    <source>
        <dbReference type="Proteomes" id="UP000308760"/>
    </source>
</evidence>
<dbReference type="EMBL" id="STGY01000072">
    <property type="protein sequence ID" value="THV36420.1"/>
    <property type="molecule type" value="Genomic_DNA"/>
</dbReference>
<dbReference type="InterPro" id="IPR050490">
    <property type="entry name" value="Bact_solute-bd_prot1"/>
</dbReference>
<dbReference type="AlphaFoldDB" id="A0A4S8PXT7"/>